<name>A0A816EAX8_ADIRI</name>
<dbReference type="AlphaFoldDB" id="A0A816EAX8"/>
<evidence type="ECO:0000313" key="1">
    <source>
        <dbReference type="EMBL" id="CAF1645231.1"/>
    </source>
</evidence>
<comment type="caution">
    <text evidence="1">The sequence shown here is derived from an EMBL/GenBank/DDBJ whole genome shotgun (WGS) entry which is preliminary data.</text>
</comment>
<dbReference type="Proteomes" id="UP000663828">
    <property type="component" value="Unassembled WGS sequence"/>
</dbReference>
<evidence type="ECO:0000313" key="2">
    <source>
        <dbReference type="Proteomes" id="UP000663828"/>
    </source>
</evidence>
<accession>A0A816EAX8</accession>
<feature type="non-terminal residue" evidence="1">
    <location>
        <position position="1"/>
    </location>
</feature>
<keyword evidence="2" id="KW-1185">Reference proteome</keyword>
<sequence>MDPMIGNEDNWNEFKKHLILKEKILNENEEILGYDFLYEYENHFVLLNYNLLIGKWKIVSSLSNEKINLEKILNEISSEENLQLKQQIAILIEKFNEYFSHLKYEEELLDLPSESITNHFQEKLDNLTPTRNHHRIRQD</sequence>
<protein>
    <submittedName>
        <fullName evidence="1">Uncharacterized protein</fullName>
    </submittedName>
</protein>
<dbReference type="EMBL" id="CAJNOR010009502">
    <property type="protein sequence ID" value="CAF1645231.1"/>
    <property type="molecule type" value="Genomic_DNA"/>
</dbReference>
<proteinExistence type="predicted"/>
<organism evidence="1 2">
    <name type="scientific">Adineta ricciae</name>
    <name type="common">Rotifer</name>
    <dbReference type="NCBI Taxonomy" id="249248"/>
    <lineage>
        <taxon>Eukaryota</taxon>
        <taxon>Metazoa</taxon>
        <taxon>Spiralia</taxon>
        <taxon>Gnathifera</taxon>
        <taxon>Rotifera</taxon>
        <taxon>Eurotatoria</taxon>
        <taxon>Bdelloidea</taxon>
        <taxon>Adinetida</taxon>
        <taxon>Adinetidae</taxon>
        <taxon>Adineta</taxon>
    </lineage>
</organism>
<reference evidence="1" key="1">
    <citation type="submission" date="2021-02" db="EMBL/GenBank/DDBJ databases">
        <authorList>
            <person name="Nowell W R."/>
        </authorList>
    </citation>
    <scope>NUCLEOTIDE SEQUENCE</scope>
</reference>
<gene>
    <name evidence="1" type="ORF">XAT740_LOCUS54015</name>
</gene>